<keyword evidence="3" id="KW-1185">Reference proteome</keyword>
<dbReference type="AlphaFoldDB" id="A0A378RM14"/>
<sequence length="589" mass="63391">MNCYTTYNFLGAMWLILLLGTSFETYAQYCVDGSCNGNTYLNSSDPNTIEYDNMVSSFHATIVKEYDGKVIVWGQGSGQTGANVAPPLELNGINYGIGENKLTGSVLKFTIGGAHQFAVLTTEGLYIWGTSGALVATNIYNVANNSFRKVSIGTYNVQQESLKSDGLPQGVQPTAVKMMFGTGQGLAIVTCDGQAWVLASNGDAYGDGAIATSNNNRLWHRVSTAPDTPLENVVAVRGTYQAFMALTAEGKIYTWGVNTRLGNNIGASNRKFATLMTTVADVTPKMIGMTRSITGVSYYLLGTNGRLYTMGDNSSKQLGDNSTIARNSWYNVVTSSSIGGETYELADNIAWISPQEHYNGSASINVLTKEGKLWAWGYNQGSMLGGTVNPLPPTLMPGSITGTYNKTKLNMGDLLMAVETGGHTSLLIKQCATKFGYVGHQSAGSMSDHPTKDSTIVQYNFGDTSELSVCGAVSSPMFNNRKTCYGSVFDLTEAIPAVLPSGSTGIDWWMDANGTLPVVNPEAVMPGTYYGTFKGLLVKCPTAITISFYTASDPEFKNCESHFISNPLVRQLMQNATDTTEERNQFISR</sequence>
<reference evidence="2 3" key="1">
    <citation type="submission" date="2018-06" db="EMBL/GenBank/DDBJ databases">
        <authorList>
            <consortium name="Pathogen Informatics"/>
            <person name="Doyle S."/>
        </authorList>
    </citation>
    <scope>NUCLEOTIDE SEQUENCE [LARGE SCALE GENOMIC DNA]</scope>
    <source>
        <strain evidence="2 3">NCTC11179</strain>
    </source>
</reference>
<dbReference type="Gene3D" id="2.130.10.30">
    <property type="entry name" value="Regulator of chromosome condensation 1/beta-lactamase-inhibitor protein II"/>
    <property type="match status" value="1"/>
</dbReference>
<evidence type="ECO:0000256" key="1">
    <source>
        <dbReference type="SAM" id="SignalP"/>
    </source>
</evidence>
<dbReference type="RefSeq" id="WP_115089783.1">
    <property type="nucleotide sequence ID" value="NZ_CP068107.1"/>
</dbReference>
<dbReference type="SUPFAM" id="SSF50985">
    <property type="entry name" value="RCC1/BLIP-II"/>
    <property type="match status" value="1"/>
</dbReference>
<feature type="chain" id="PRO_5016928520" evidence="1">
    <location>
        <begin position="28"/>
        <end position="589"/>
    </location>
</feature>
<feature type="signal peptide" evidence="1">
    <location>
        <begin position="1"/>
        <end position="27"/>
    </location>
</feature>
<dbReference type="InterPro" id="IPR009091">
    <property type="entry name" value="RCC1/BLIP-II"/>
</dbReference>
<dbReference type="EMBL" id="UGQL01000001">
    <property type="protein sequence ID" value="STZ26680.1"/>
    <property type="molecule type" value="Genomic_DNA"/>
</dbReference>
<accession>A0A378RM14</accession>
<gene>
    <name evidence="2" type="ORF">NCTC11179_00202</name>
</gene>
<evidence type="ECO:0000313" key="2">
    <source>
        <dbReference type="EMBL" id="STZ26680.1"/>
    </source>
</evidence>
<dbReference type="InterPro" id="IPR051553">
    <property type="entry name" value="Ran_GTPase-activating"/>
</dbReference>
<dbReference type="PANTHER" id="PTHR45982:SF1">
    <property type="entry name" value="REGULATOR OF CHROMOSOME CONDENSATION"/>
    <property type="match status" value="1"/>
</dbReference>
<evidence type="ECO:0000313" key="3">
    <source>
        <dbReference type="Proteomes" id="UP000255024"/>
    </source>
</evidence>
<protein>
    <submittedName>
        <fullName evidence="2">Regulator of chromosome condensation (RCC1) repeat</fullName>
    </submittedName>
</protein>
<dbReference type="PANTHER" id="PTHR45982">
    <property type="entry name" value="REGULATOR OF CHROMOSOME CONDENSATION"/>
    <property type="match status" value="1"/>
</dbReference>
<proteinExistence type="predicted"/>
<organism evidence="2 3">
    <name type="scientific">Myroides odoratus</name>
    <name type="common">Flavobacterium odoratum</name>
    <dbReference type="NCBI Taxonomy" id="256"/>
    <lineage>
        <taxon>Bacteria</taxon>
        <taxon>Pseudomonadati</taxon>
        <taxon>Bacteroidota</taxon>
        <taxon>Flavobacteriia</taxon>
        <taxon>Flavobacteriales</taxon>
        <taxon>Flavobacteriaceae</taxon>
        <taxon>Myroides</taxon>
    </lineage>
</organism>
<dbReference type="Proteomes" id="UP000255024">
    <property type="component" value="Unassembled WGS sequence"/>
</dbReference>
<keyword evidence="1" id="KW-0732">Signal</keyword>
<name>A0A378RM14_MYROD</name>